<dbReference type="GO" id="GO:0006508">
    <property type="term" value="P:proteolysis"/>
    <property type="evidence" value="ECO:0007669"/>
    <property type="project" value="TreeGrafter"/>
</dbReference>
<dbReference type="GO" id="GO:0005737">
    <property type="term" value="C:cytoplasm"/>
    <property type="evidence" value="ECO:0007669"/>
    <property type="project" value="TreeGrafter"/>
</dbReference>
<evidence type="ECO:0000313" key="2">
    <source>
        <dbReference type="EMBL" id="CAF4228414.1"/>
    </source>
</evidence>
<reference evidence="2" key="1">
    <citation type="submission" date="2021-02" db="EMBL/GenBank/DDBJ databases">
        <authorList>
            <person name="Nowell W R."/>
        </authorList>
    </citation>
    <scope>NUCLEOTIDE SEQUENCE</scope>
</reference>
<feature type="domain" description="Peptidase M1 membrane alanine aminopeptidase" evidence="1">
    <location>
        <begin position="1"/>
        <end position="57"/>
    </location>
</feature>
<dbReference type="SUPFAM" id="SSF55486">
    <property type="entry name" value="Metalloproteases ('zincins'), catalytic domain"/>
    <property type="match status" value="1"/>
</dbReference>
<accession>A0A8S2SLE2</accession>
<dbReference type="GO" id="GO:0042277">
    <property type="term" value="F:peptide binding"/>
    <property type="evidence" value="ECO:0007669"/>
    <property type="project" value="TreeGrafter"/>
</dbReference>
<comment type="caution">
    <text evidence="2">The sequence shown here is derived from an EMBL/GenBank/DDBJ whole genome shotgun (WGS) entry which is preliminary data.</text>
</comment>
<evidence type="ECO:0000259" key="1">
    <source>
        <dbReference type="Pfam" id="PF01433"/>
    </source>
</evidence>
<dbReference type="GO" id="GO:0043171">
    <property type="term" value="P:peptide catabolic process"/>
    <property type="evidence" value="ECO:0007669"/>
    <property type="project" value="TreeGrafter"/>
</dbReference>
<feature type="non-terminal residue" evidence="2">
    <location>
        <position position="95"/>
    </location>
</feature>
<dbReference type="Pfam" id="PF01433">
    <property type="entry name" value="Peptidase_M1"/>
    <property type="match status" value="1"/>
</dbReference>
<dbReference type="GO" id="GO:0008270">
    <property type="term" value="F:zinc ion binding"/>
    <property type="evidence" value="ECO:0007669"/>
    <property type="project" value="InterPro"/>
</dbReference>
<proteinExistence type="predicted"/>
<dbReference type="AlphaFoldDB" id="A0A8S2SLE2"/>
<dbReference type="PANTHER" id="PTHR11533">
    <property type="entry name" value="PROTEASE M1 ZINC METALLOPROTEASE"/>
    <property type="match status" value="1"/>
</dbReference>
<dbReference type="Proteomes" id="UP000681720">
    <property type="component" value="Unassembled WGS sequence"/>
</dbReference>
<sequence>MIYSVLNETTFFQGISNYLDYFKYSNAVQDELWAFLTNVTSPITLGGYTIKQIMDTWTLQEGYPVLMVTRNYNDNTLILKQKRFLLDPNAVHNTS</sequence>
<dbReference type="GO" id="GO:0070006">
    <property type="term" value="F:metalloaminopeptidase activity"/>
    <property type="evidence" value="ECO:0007669"/>
    <property type="project" value="TreeGrafter"/>
</dbReference>
<dbReference type="EMBL" id="CAJOBJ010023337">
    <property type="protein sequence ID" value="CAF4228414.1"/>
    <property type="molecule type" value="Genomic_DNA"/>
</dbReference>
<gene>
    <name evidence="2" type="ORF">GIL414_LOCUS22725</name>
</gene>
<dbReference type="InterPro" id="IPR014782">
    <property type="entry name" value="Peptidase_M1_dom"/>
</dbReference>
<name>A0A8S2SLE2_9BILA</name>
<dbReference type="InterPro" id="IPR027268">
    <property type="entry name" value="Peptidase_M4/M1_CTD_sf"/>
</dbReference>
<protein>
    <recommendedName>
        <fullName evidence="1">Peptidase M1 membrane alanine aminopeptidase domain-containing protein</fullName>
    </recommendedName>
</protein>
<dbReference type="GO" id="GO:0016020">
    <property type="term" value="C:membrane"/>
    <property type="evidence" value="ECO:0007669"/>
    <property type="project" value="TreeGrafter"/>
</dbReference>
<dbReference type="Gene3D" id="2.60.40.1910">
    <property type="match status" value="1"/>
</dbReference>
<dbReference type="InterPro" id="IPR050344">
    <property type="entry name" value="Peptidase_M1_aminopeptidases"/>
</dbReference>
<dbReference type="PANTHER" id="PTHR11533:SF294">
    <property type="entry name" value="THYROTROPIN-RELEASING HORMONE-DEGRADING ECTOENZYME"/>
    <property type="match status" value="1"/>
</dbReference>
<evidence type="ECO:0000313" key="3">
    <source>
        <dbReference type="Proteomes" id="UP000681720"/>
    </source>
</evidence>
<dbReference type="Gene3D" id="1.10.390.10">
    <property type="entry name" value="Neutral Protease Domain 2"/>
    <property type="match status" value="1"/>
</dbReference>
<dbReference type="GO" id="GO:0005615">
    <property type="term" value="C:extracellular space"/>
    <property type="evidence" value="ECO:0007669"/>
    <property type="project" value="TreeGrafter"/>
</dbReference>
<organism evidence="2 3">
    <name type="scientific">Rotaria magnacalcarata</name>
    <dbReference type="NCBI Taxonomy" id="392030"/>
    <lineage>
        <taxon>Eukaryota</taxon>
        <taxon>Metazoa</taxon>
        <taxon>Spiralia</taxon>
        <taxon>Gnathifera</taxon>
        <taxon>Rotifera</taxon>
        <taxon>Eurotatoria</taxon>
        <taxon>Bdelloidea</taxon>
        <taxon>Philodinida</taxon>
        <taxon>Philodinidae</taxon>
        <taxon>Rotaria</taxon>
    </lineage>
</organism>